<evidence type="ECO:0000256" key="1">
    <source>
        <dbReference type="SAM" id="MobiDB-lite"/>
    </source>
</evidence>
<feature type="compositionally biased region" description="Basic and acidic residues" evidence="1">
    <location>
        <begin position="145"/>
        <end position="155"/>
    </location>
</feature>
<organism evidence="2 3">
    <name type="scientific">Durusdinium trenchii</name>
    <dbReference type="NCBI Taxonomy" id="1381693"/>
    <lineage>
        <taxon>Eukaryota</taxon>
        <taxon>Sar</taxon>
        <taxon>Alveolata</taxon>
        <taxon>Dinophyceae</taxon>
        <taxon>Suessiales</taxon>
        <taxon>Symbiodiniaceae</taxon>
        <taxon>Durusdinium</taxon>
    </lineage>
</organism>
<evidence type="ECO:0000313" key="2">
    <source>
        <dbReference type="EMBL" id="CAK9076819.1"/>
    </source>
</evidence>
<dbReference type="EMBL" id="CAXAMM010037213">
    <property type="protein sequence ID" value="CAK9076819.1"/>
    <property type="molecule type" value="Genomic_DNA"/>
</dbReference>
<gene>
    <name evidence="2" type="ORF">SCF082_LOCUS36962</name>
</gene>
<proteinExistence type="predicted"/>
<reference evidence="2 3" key="1">
    <citation type="submission" date="2024-02" db="EMBL/GenBank/DDBJ databases">
        <authorList>
            <person name="Chen Y."/>
            <person name="Shah S."/>
            <person name="Dougan E. K."/>
            <person name="Thang M."/>
            <person name="Chan C."/>
        </authorList>
    </citation>
    <scope>NUCLEOTIDE SEQUENCE [LARGE SCALE GENOMIC DNA]</scope>
</reference>
<accession>A0ABP0PP93</accession>
<dbReference type="Proteomes" id="UP001642464">
    <property type="component" value="Unassembled WGS sequence"/>
</dbReference>
<name>A0ABP0PP93_9DINO</name>
<sequence length="358" mass="40071">MAGPQTRSWALAPAPLWAPCASSPLHERRRPLERRATAKATKATRSTKATFLTHLAVLVKLFWSKLDRSTSTSTAAPVPRRSRRAFRRDFRRRGCGVVQIPEKRISGLRSVAAQYLRKELETPGSLPLPPTSLFETDLDDEDEDERKRKEGEGSFRRAGGLNVAFPQSMSWHWATDRNTLEAFPAEEVLRSLPEHFALVAASLVVANGDCSEEAAKFHLDFGPPKIPRSATATALLPLFPSQFPHEGHLEVQPWDANEMVTHRYETGKAIVFDGKLSHRTQPFHIQSFSRGGAPPVRVLASMSFALLPSHAPWRNAVKQAPSFCEEQRRIEDVSKDLEAEQEVAKLLKMYEDVPIKSP</sequence>
<feature type="region of interest" description="Disordered" evidence="1">
    <location>
        <begin position="122"/>
        <end position="155"/>
    </location>
</feature>
<evidence type="ECO:0000313" key="3">
    <source>
        <dbReference type="Proteomes" id="UP001642464"/>
    </source>
</evidence>
<comment type="caution">
    <text evidence="2">The sequence shown here is derived from an EMBL/GenBank/DDBJ whole genome shotgun (WGS) entry which is preliminary data.</text>
</comment>
<keyword evidence="3" id="KW-1185">Reference proteome</keyword>
<protein>
    <submittedName>
        <fullName evidence="2">Uncharacterized protein</fullName>
    </submittedName>
</protein>